<dbReference type="EMBL" id="ML208269">
    <property type="protein sequence ID" value="TFK74302.1"/>
    <property type="molecule type" value="Genomic_DNA"/>
</dbReference>
<proteinExistence type="predicted"/>
<organism evidence="1 2">
    <name type="scientific">Pluteus cervinus</name>
    <dbReference type="NCBI Taxonomy" id="181527"/>
    <lineage>
        <taxon>Eukaryota</taxon>
        <taxon>Fungi</taxon>
        <taxon>Dikarya</taxon>
        <taxon>Basidiomycota</taxon>
        <taxon>Agaricomycotina</taxon>
        <taxon>Agaricomycetes</taxon>
        <taxon>Agaricomycetidae</taxon>
        <taxon>Agaricales</taxon>
        <taxon>Pluteineae</taxon>
        <taxon>Pluteaceae</taxon>
        <taxon>Pluteus</taxon>
    </lineage>
</organism>
<keyword evidence="2" id="KW-1185">Reference proteome</keyword>
<dbReference type="Proteomes" id="UP000308600">
    <property type="component" value="Unassembled WGS sequence"/>
</dbReference>
<evidence type="ECO:0000313" key="2">
    <source>
        <dbReference type="Proteomes" id="UP000308600"/>
    </source>
</evidence>
<sequence length="278" mass="30508">MDDILPGLREVAGPRLIGDMLNLMLYGSLVVQVYFYYQAFPKDRRFIKCLVYTIFLLESLQTIILFRDCFVVFTEGLVDPSLVNSTRFGLFDVAILDGITGCIVQIFFAYRISVLSKSRIIPSIICIVAVTQAISAITIGIAARTTPLSKIGKVSHLPICIWLVGSAVCDILIASFMTYYLLRCDSQVRQTRAIISKLIRMTIETGSITASVAVVDLVMFLMGKPNFLSPSITLSIVLGELYSNTTLATLNSRRNISGTDEVSTSGAIVFGQVTSCQV</sequence>
<protein>
    <submittedName>
        <fullName evidence="1">Uncharacterized protein</fullName>
    </submittedName>
</protein>
<reference evidence="1 2" key="1">
    <citation type="journal article" date="2019" name="Nat. Ecol. Evol.">
        <title>Megaphylogeny resolves global patterns of mushroom evolution.</title>
        <authorList>
            <person name="Varga T."/>
            <person name="Krizsan K."/>
            <person name="Foldi C."/>
            <person name="Dima B."/>
            <person name="Sanchez-Garcia M."/>
            <person name="Sanchez-Ramirez S."/>
            <person name="Szollosi G.J."/>
            <person name="Szarkandi J.G."/>
            <person name="Papp V."/>
            <person name="Albert L."/>
            <person name="Andreopoulos W."/>
            <person name="Angelini C."/>
            <person name="Antonin V."/>
            <person name="Barry K.W."/>
            <person name="Bougher N.L."/>
            <person name="Buchanan P."/>
            <person name="Buyck B."/>
            <person name="Bense V."/>
            <person name="Catcheside P."/>
            <person name="Chovatia M."/>
            <person name="Cooper J."/>
            <person name="Damon W."/>
            <person name="Desjardin D."/>
            <person name="Finy P."/>
            <person name="Geml J."/>
            <person name="Haridas S."/>
            <person name="Hughes K."/>
            <person name="Justo A."/>
            <person name="Karasinski D."/>
            <person name="Kautmanova I."/>
            <person name="Kiss B."/>
            <person name="Kocsube S."/>
            <person name="Kotiranta H."/>
            <person name="LaButti K.M."/>
            <person name="Lechner B.E."/>
            <person name="Liimatainen K."/>
            <person name="Lipzen A."/>
            <person name="Lukacs Z."/>
            <person name="Mihaltcheva S."/>
            <person name="Morgado L.N."/>
            <person name="Niskanen T."/>
            <person name="Noordeloos M.E."/>
            <person name="Ohm R.A."/>
            <person name="Ortiz-Santana B."/>
            <person name="Ovrebo C."/>
            <person name="Racz N."/>
            <person name="Riley R."/>
            <person name="Savchenko A."/>
            <person name="Shiryaev A."/>
            <person name="Soop K."/>
            <person name="Spirin V."/>
            <person name="Szebenyi C."/>
            <person name="Tomsovsky M."/>
            <person name="Tulloss R.E."/>
            <person name="Uehling J."/>
            <person name="Grigoriev I.V."/>
            <person name="Vagvolgyi C."/>
            <person name="Papp T."/>
            <person name="Martin F.M."/>
            <person name="Miettinen O."/>
            <person name="Hibbett D.S."/>
            <person name="Nagy L.G."/>
        </authorList>
    </citation>
    <scope>NUCLEOTIDE SEQUENCE [LARGE SCALE GENOMIC DNA]</scope>
    <source>
        <strain evidence="1 2">NL-1719</strain>
    </source>
</reference>
<gene>
    <name evidence="1" type="ORF">BDN72DRAFT_80880</name>
</gene>
<accession>A0ACD3BBD0</accession>
<evidence type="ECO:0000313" key="1">
    <source>
        <dbReference type="EMBL" id="TFK74302.1"/>
    </source>
</evidence>
<name>A0ACD3BBD0_9AGAR</name>